<dbReference type="RefSeq" id="WP_246061008.1">
    <property type="nucleotide sequence ID" value="NZ_BAAAPR010000006.1"/>
</dbReference>
<evidence type="ECO:0000256" key="1">
    <source>
        <dbReference type="ARBA" id="ARBA00022676"/>
    </source>
</evidence>
<dbReference type="PANTHER" id="PTHR46401:SF2">
    <property type="entry name" value="GLYCOSYLTRANSFERASE WBBK-RELATED"/>
    <property type="match status" value="1"/>
</dbReference>
<protein>
    <submittedName>
        <fullName evidence="5">Glycosyltransferase involved in cell wall biosynthesis</fullName>
    </submittedName>
</protein>
<evidence type="ECO:0000259" key="3">
    <source>
        <dbReference type="Pfam" id="PF00534"/>
    </source>
</evidence>
<sequence length="380" mass="39847">MTTVLVDATALPADRGGVGRYVDELVARLPGLGLDTHVASTARDVDLFARLLAPERVHAAPARVAPTPLRLAWEQVGLPALVARLRPDVVHSPHYTLPLALTAPGGPATVVTLHDGTFFSIPSVHLPAKRRFFTAWTRASVRLADRLVVPSAATLHDVVDHVGGDERKFAVVPHGVDHARFRPPAPEQVAAVRARLGLPDGTPYVAFLGTLEPRKNVPALVAAWVRVCEGRTDPPALVLAGGRGWDTGVAPALAAVPAHLRVVRPGFVEDDLLPALLGGAEVVAYPALGEGFGLPVLEAMACGAAVLTTRRLSLPEIGGDAVAYAATPRAADLARALGALLDDGDERSRLRTAGVERAAGYTWEASAAGHARVFEEAARG</sequence>
<dbReference type="AlphaFoldDB" id="A0A542DVW5"/>
<name>A0A542DVW5_9MICO</name>
<dbReference type="SUPFAM" id="SSF53756">
    <property type="entry name" value="UDP-Glycosyltransferase/glycogen phosphorylase"/>
    <property type="match status" value="1"/>
</dbReference>
<evidence type="ECO:0000256" key="2">
    <source>
        <dbReference type="ARBA" id="ARBA00022679"/>
    </source>
</evidence>
<evidence type="ECO:0000313" key="5">
    <source>
        <dbReference type="EMBL" id="TQJ07249.1"/>
    </source>
</evidence>
<dbReference type="InterPro" id="IPR001296">
    <property type="entry name" value="Glyco_trans_1"/>
</dbReference>
<feature type="domain" description="Glycosyltransferase subfamily 4-like N-terminal" evidence="4">
    <location>
        <begin position="16"/>
        <end position="180"/>
    </location>
</feature>
<keyword evidence="1" id="KW-0328">Glycosyltransferase</keyword>
<dbReference type="PANTHER" id="PTHR46401">
    <property type="entry name" value="GLYCOSYLTRANSFERASE WBBK-RELATED"/>
    <property type="match status" value="1"/>
</dbReference>
<evidence type="ECO:0000259" key="4">
    <source>
        <dbReference type="Pfam" id="PF13439"/>
    </source>
</evidence>
<dbReference type="Proteomes" id="UP000317893">
    <property type="component" value="Unassembled WGS sequence"/>
</dbReference>
<dbReference type="Pfam" id="PF13439">
    <property type="entry name" value="Glyco_transf_4"/>
    <property type="match status" value="1"/>
</dbReference>
<gene>
    <name evidence="5" type="ORF">FB458_0307</name>
</gene>
<evidence type="ECO:0000313" key="6">
    <source>
        <dbReference type="Proteomes" id="UP000317893"/>
    </source>
</evidence>
<reference evidence="5 6" key="1">
    <citation type="submission" date="2019-06" db="EMBL/GenBank/DDBJ databases">
        <title>Sequencing the genomes of 1000 actinobacteria strains.</title>
        <authorList>
            <person name="Klenk H.-P."/>
        </authorList>
    </citation>
    <scope>NUCLEOTIDE SEQUENCE [LARGE SCALE GENOMIC DNA]</scope>
    <source>
        <strain evidence="5 6">DSM 18607</strain>
    </source>
</reference>
<feature type="domain" description="Glycosyl transferase family 1" evidence="3">
    <location>
        <begin position="193"/>
        <end position="354"/>
    </location>
</feature>
<keyword evidence="2 5" id="KW-0808">Transferase</keyword>
<dbReference type="InterPro" id="IPR028098">
    <property type="entry name" value="Glyco_trans_4-like_N"/>
</dbReference>
<dbReference type="Pfam" id="PF00534">
    <property type="entry name" value="Glycos_transf_1"/>
    <property type="match status" value="1"/>
</dbReference>
<dbReference type="GO" id="GO:0016757">
    <property type="term" value="F:glycosyltransferase activity"/>
    <property type="evidence" value="ECO:0007669"/>
    <property type="project" value="UniProtKB-KW"/>
</dbReference>
<dbReference type="EMBL" id="VFMN01000001">
    <property type="protein sequence ID" value="TQJ07249.1"/>
    <property type="molecule type" value="Genomic_DNA"/>
</dbReference>
<dbReference type="GO" id="GO:0009103">
    <property type="term" value="P:lipopolysaccharide biosynthetic process"/>
    <property type="evidence" value="ECO:0007669"/>
    <property type="project" value="TreeGrafter"/>
</dbReference>
<dbReference type="Gene3D" id="3.40.50.2000">
    <property type="entry name" value="Glycogen Phosphorylase B"/>
    <property type="match status" value="2"/>
</dbReference>
<accession>A0A542DVW5</accession>
<proteinExistence type="predicted"/>
<keyword evidence="6" id="KW-1185">Reference proteome</keyword>
<organism evidence="5 6">
    <name type="scientific">Lapillicoccus jejuensis</name>
    <dbReference type="NCBI Taxonomy" id="402171"/>
    <lineage>
        <taxon>Bacteria</taxon>
        <taxon>Bacillati</taxon>
        <taxon>Actinomycetota</taxon>
        <taxon>Actinomycetes</taxon>
        <taxon>Micrococcales</taxon>
        <taxon>Intrasporangiaceae</taxon>
        <taxon>Lapillicoccus</taxon>
    </lineage>
</organism>
<dbReference type="CDD" id="cd03809">
    <property type="entry name" value="GT4_MtfB-like"/>
    <property type="match status" value="1"/>
</dbReference>
<comment type="caution">
    <text evidence="5">The sequence shown here is derived from an EMBL/GenBank/DDBJ whole genome shotgun (WGS) entry which is preliminary data.</text>
</comment>